<feature type="domain" description="NAD(P)-binding" evidence="1">
    <location>
        <begin position="9"/>
        <end position="188"/>
    </location>
</feature>
<dbReference type="EMBL" id="CP072168">
    <property type="protein sequence ID" value="QYA09143.1"/>
    <property type="molecule type" value="Genomic_DNA"/>
</dbReference>
<proteinExistence type="predicted"/>
<protein>
    <submittedName>
        <fullName evidence="2">NAD-dependent epimerase/dehydratase family protein</fullName>
    </submittedName>
    <submittedName>
        <fullName evidence="3">NmrA family NAD(P)-binding protein</fullName>
    </submittedName>
</protein>
<dbReference type="InterPro" id="IPR036291">
    <property type="entry name" value="NAD(P)-bd_dom_sf"/>
</dbReference>
<dbReference type="KEGG" id="alf:CFBP5473_16535"/>
<evidence type="ECO:0000313" key="2">
    <source>
        <dbReference type="EMBL" id="QCI99596.1"/>
    </source>
</evidence>
<dbReference type="Gene3D" id="3.40.50.720">
    <property type="entry name" value="NAD(P)-binding Rossmann-like Domain"/>
    <property type="match status" value="1"/>
</dbReference>
<dbReference type="OrthoDB" id="7771794at2"/>
<name>A0A4D7DZT8_9HYPH</name>
<dbReference type="Proteomes" id="UP000826513">
    <property type="component" value="Chromosome 2"/>
</dbReference>
<dbReference type="EMBL" id="CP039692">
    <property type="protein sequence ID" value="QCI99596.1"/>
    <property type="molecule type" value="Genomic_DNA"/>
</dbReference>
<evidence type="ECO:0000313" key="4">
    <source>
        <dbReference type="Proteomes" id="UP000298545"/>
    </source>
</evidence>
<dbReference type="RefSeq" id="WP_027675909.1">
    <property type="nucleotide sequence ID" value="NZ_CP039692.1"/>
</dbReference>
<dbReference type="InterPro" id="IPR051604">
    <property type="entry name" value="Ergot_Alk_Oxidoreductase"/>
</dbReference>
<dbReference type="PANTHER" id="PTHR43162:SF1">
    <property type="entry name" value="PRESTALK A DIFFERENTIATION PROTEIN A"/>
    <property type="match status" value="1"/>
</dbReference>
<evidence type="ECO:0000313" key="5">
    <source>
        <dbReference type="Proteomes" id="UP000826513"/>
    </source>
</evidence>
<dbReference type="PANTHER" id="PTHR43162">
    <property type="match status" value="1"/>
</dbReference>
<dbReference type="AlphaFoldDB" id="A0A4D7DZT8"/>
<sequence>MAVDVLVTGATGKLGKLVVPRLIDAGKTVRVLTRRPQEATDLWGDRVEVARGDFADPATVKEAARNAQKLFLLSPISETLAAHQIAAIDAAKAAGVTRIVKISGSDWTLQNTDRSIAGGAHAAVEAHLAASGIAHAILRPNAWMQVSLAPVIAAASKGEDLPSRYGNAAVSYIDAQDIADVAIQALLDDLISSVPLVLTGGEALTSLEVARIAARIFQRPIGISDASSAALPPHLDAFEQRAIGEFIELIGAGLAAPVTQSVSRITGKPPRTVEDFLRSHLGSIQTQTHSSKGEQTWH</sequence>
<dbReference type="SUPFAM" id="SSF51735">
    <property type="entry name" value="NAD(P)-binding Rossmann-fold domains"/>
    <property type="match status" value="1"/>
</dbReference>
<accession>A0A4D7DZT8</accession>
<dbReference type="Proteomes" id="UP000298545">
    <property type="component" value="Chromosome linear"/>
</dbReference>
<reference evidence="2 4" key="1">
    <citation type="submission" date="2019-04" db="EMBL/GenBank/DDBJ databases">
        <title>Complete genome sequence of Agrobacterium larrymoorei CFBP5473.</title>
        <authorList>
            <person name="Haryono M."/>
            <person name="Chou L."/>
            <person name="Lin Y.-C."/>
            <person name="Lai E.-M."/>
            <person name="Kuo C.-H."/>
        </authorList>
    </citation>
    <scope>NUCLEOTIDE SEQUENCE [LARGE SCALE GENOMIC DNA]</scope>
    <source>
        <strain evidence="2 4">CFBP5473</strain>
    </source>
</reference>
<dbReference type="Gene3D" id="3.90.25.10">
    <property type="entry name" value="UDP-galactose 4-epimerase, domain 1"/>
    <property type="match status" value="1"/>
</dbReference>
<keyword evidence="5" id="KW-1185">Reference proteome</keyword>
<dbReference type="Pfam" id="PF13460">
    <property type="entry name" value="NAD_binding_10"/>
    <property type="match status" value="1"/>
</dbReference>
<evidence type="ECO:0000313" key="3">
    <source>
        <dbReference type="EMBL" id="QYA09143.1"/>
    </source>
</evidence>
<gene>
    <name evidence="2" type="ORF">CFBP5473_16535</name>
    <name evidence="3" type="ORF">J5285_17260</name>
</gene>
<organism evidence="2 4">
    <name type="scientific">Agrobacterium larrymoorei</name>
    <dbReference type="NCBI Taxonomy" id="160699"/>
    <lineage>
        <taxon>Bacteria</taxon>
        <taxon>Pseudomonadati</taxon>
        <taxon>Pseudomonadota</taxon>
        <taxon>Alphaproteobacteria</taxon>
        <taxon>Hyphomicrobiales</taxon>
        <taxon>Rhizobiaceae</taxon>
        <taxon>Rhizobium/Agrobacterium group</taxon>
        <taxon>Agrobacterium</taxon>
    </lineage>
</organism>
<dbReference type="InterPro" id="IPR016040">
    <property type="entry name" value="NAD(P)-bd_dom"/>
</dbReference>
<reference evidence="3 5" key="2">
    <citation type="submission" date="2021-03" db="EMBL/GenBank/DDBJ databases">
        <title>Rapid diversification of plasmids in a genus of pathogenic and nitrogen fixing bacteria.</title>
        <authorList>
            <person name="Weisberg A.J."/>
            <person name="Miller M."/>
            <person name="Ream W."/>
            <person name="Grunwald N.J."/>
            <person name="Chang J.H."/>
        </authorList>
    </citation>
    <scope>NUCLEOTIDE SEQUENCE [LARGE SCALE GENOMIC DNA]</scope>
    <source>
        <strain evidence="3 5">AF3.44</strain>
    </source>
</reference>
<dbReference type="STRING" id="1367849.GCA_000518585_03197"/>
<evidence type="ECO:0000259" key="1">
    <source>
        <dbReference type="Pfam" id="PF13460"/>
    </source>
</evidence>